<dbReference type="AlphaFoldDB" id="C1DY45"/>
<feature type="domain" description="EF-hand" evidence="4">
    <location>
        <begin position="179"/>
        <end position="214"/>
    </location>
</feature>
<feature type="domain" description="EF-hand" evidence="4">
    <location>
        <begin position="258"/>
        <end position="293"/>
    </location>
</feature>
<evidence type="ECO:0000259" key="4">
    <source>
        <dbReference type="PROSITE" id="PS50222"/>
    </source>
</evidence>
<keyword evidence="3" id="KW-0106">Calcium</keyword>
<dbReference type="KEGG" id="mis:MICPUN_107737"/>
<evidence type="ECO:0000256" key="2">
    <source>
        <dbReference type="ARBA" id="ARBA00022737"/>
    </source>
</evidence>
<keyword evidence="1" id="KW-0479">Metal-binding</keyword>
<dbReference type="InterPro" id="IPR002048">
    <property type="entry name" value="EF_hand_dom"/>
</dbReference>
<dbReference type="eggNOG" id="KOG0032">
    <property type="taxonomic scope" value="Eukaryota"/>
</dbReference>
<dbReference type="PANTHER" id="PTHR34524">
    <property type="entry name" value="CALCYPHOSIN"/>
    <property type="match status" value="1"/>
</dbReference>
<name>C1DY45_MICCC</name>
<feature type="domain" description="EF-hand" evidence="4">
    <location>
        <begin position="83"/>
        <end position="118"/>
    </location>
</feature>
<dbReference type="PROSITE" id="PS50222">
    <property type="entry name" value="EF_HAND_2"/>
    <property type="match status" value="6"/>
</dbReference>
<feature type="domain" description="EF-hand" evidence="4">
    <location>
        <begin position="46"/>
        <end position="81"/>
    </location>
</feature>
<evidence type="ECO:0000313" key="5">
    <source>
        <dbReference type="EMBL" id="ACO61362.1"/>
    </source>
</evidence>
<dbReference type="SUPFAM" id="SSF47473">
    <property type="entry name" value="EF-hand"/>
    <property type="match status" value="2"/>
</dbReference>
<dbReference type="OrthoDB" id="444540at2759"/>
<dbReference type="SMART" id="SM00054">
    <property type="entry name" value="EFh"/>
    <property type="match status" value="6"/>
</dbReference>
<dbReference type="Proteomes" id="UP000002009">
    <property type="component" value="Chromosome 2"/>
</dbReference>
<feature type="domain" description="EF-hand" evidence="4">
    <location>
        <begin position="143"/>
        <end position="178"/>
    </location>
</feature>
<reference evidence="5 6" key="1">
    <citation type="journal article" date="2009" name="Science">
        <title>Green evolution and dynamic adaptations revealed by genomes of the marine picoeukaryotes Micromonas.</title>
        <authorList>
            <person name="Worden A.Z."/>
            <person name="Lee J.H."/>
            <person name="Mock T."/>
            <person name="Rouze P."/>
            <person name="Simmons M.P."/>
            <person name="Aerts A.L."/>
            <person name="Allen A.E."/>
            <person name="Cuvelier M.L."/>
            <person name="Derelle E."/>
            <person name="Everett M.V."/>
            <person name="Foulon E."/>
            <person name="Grimwood J."/>
            <person name="Gundlach H."/>
            <person name="Henrissat B."/>
            <person name="Napoli C."/>
            <person name="McDonald S.M."/>
            <person name="Parker M.S."/>
            <person name="Rombauts S."/>
            <person name="Salamov A."/>
            <person name="Von Dassow P."/>
            <person name="Badger J.H."/>
            <person name="Coutinho P.M."/>
            <person name="Demir E."/>
            <person name="Dubchak I."/>
            <person name="Gentemann C."/>
            <person name="Eikrem W."/>
            <person name="Gready J.E."/>
            <person name="John U."/>
            <person name="Lanier W."/>
            <person name="Lindquist E.A."/>
            <person name="Lucas S."/>
            <person name="Mayer K.F."/>
            <person name="Moreau H."/>
            <person name="Not F."/>
            <person name="Otillar R."/>
            <person name="Panaud O."/>
            <person name="Pangilinan J."/>
            <person name="Paulsen I."/>
            <person name="Piegu B."/>
            <person name="Poliakov A."/>
            <person name="Robbens S."/>
            <person name="Schmutz J."/>
            <person name="Toulza E."/>
            <person name="Wyss T."/>
            <person name="Zelensky A."/>
            <person name="Zhou K."/>
            <person name="Armbrust E.V."/>
            <person name="Bhattacharya D."/>
            <person name="Goodenough U.W."/>
            <person name="Van de Peer Y."/>
            <person name="Grigoriev I.V."/>
        </authorList>
    </citation>
    <scope>NUCLEOTIDE SEQUENCE [LARGE SCALE GENOMIC DNA]</scope>
    <source>
        <strain evidence="6">RCC299 / NOUM17</strain>
    </source>
</reference>
<dbReference type="Gene3D" id="1.10.238.10">
    <property type="entry name" value="EF-hand"/>
    <property type="match status" value="3"/>
</dbReference>
<dbReference type="PANTHER" id="PTHR34524:SF6">
    <property type="entry name" value="CALCYPHOSINE LIKE"/>
    <property type="match status" value="1"/>
</dbReference>
<dbReference type="GeneID" id="8241297"/>
<dbReference type="PROSITE" id="PS00018">
    <property type="entry name" value="EF_HAND_1"/>
    <property type="match status" value="2"/>
</dbReference>
<feature type="domain" description="EF-hand" evidence="4">
    <location>
        <begin position="215"/>
        <end position="250"/>
    </location>
</feature>
<evidence type="ECO:0000256" key="3">
    <source>
        <dbReference type="ARBA" id="ARBA00022837"/>
    </source>
</evidence>
<accession>C1DY45</accession>
<dbReference type="InParanoid" id="C1DY45"/>
<sequence>MATLYEMEPDDRHRFPKVTDDDKADHLQKLLRNRFEVLTGYADMKKQTAEIEKRFKYYDRNNSGTLDFAEFDAALTEMNLGDAPKGEIRALFDRYDANGDEQVSYSELINGVFEVQPHPLAQKESRRMLENIRAQIAKRGGLNGIRSLGRSFRIMDDSGNGKIEPEELLYGLRDQGVEIERTEVEQIMLHFDKDGDGNVVFDEFLRALRGKMNQRRKNLVKLAFGQLDKTGDGVVTMEDLMSIYDVSENPDVINGILTPDQAFQEFAKVWDRDRSGSIHLDEFIDYYQDVSASIDNDDYFELMIRNAWHISGGEGQYENTANLRVLVIHDDGSQEVVEIQDDLGLDVNDFPAIRKKLFMQGVKNIKKVEVASAM</sequence>
<dbReference type="InterPro" id="IPR018247">
    <property type="entry name" value="EF_Hand_1_Ca_BS"/>
</dbReference>
<dbReference type="InterPro" id="IPR051581">
    <property type="entry name" value="Ca-bind"/>
</dbReference>
<dbReference type="STRING" id="296587.C1DY45"/>
<protein>
    <recommendedName>
        <fullName evidence="4">EF-hand domain-containing protein</fullName>
    </recommendedName>
</protein>
<organism evidence="5 6">
    <name type="scientific">Micromonas commoda (strain RCC299 / NOUM17 / CCMP2709)</name>
    <name type="common">Picoplanktonic green alga</name>
    <dbReference type="NCBI Taxonomy" id="296587"/>
    <lineage>
        <taxon>Eukaryota</taxon>
        <taxon>Viridiplantae</taxon>
        <taxon>Chlorophyta</taxon>
        <taxon>Mamiellophyceae</taxon>
        <taxon>Mamiellales</taxon>
        <taxon>Mamiellaceae</taxon>
        <taxon>Micromonas</taxon>
    </lineage>
</organism>
<dbReference type="GO" id="GO:0005509">
    <property type="term" value="F:calcium ion binding"/>
    <property type="evidence" value="ECO:0007669"/>
    <property type="project" value="InterPro"/>
</dbReference>
<evidence type="ECO:0000256" key="1">
    <source>
        <dbReference type="ARBA" id="ARBA00022723"/>
    </source>
</evidence>
<evidence type="ECO:0000313" key="6">
    <source>
        <dbReference type="Proteomes" id="UP000002009"/>
    </source>
</evidence>
<dbReference type="Pfam" id="PF13499">
    <property type="entry name" value="EF-hand_7"/>
    <property type="match status" value="3"/>
</dbReference>
<dbReference type="CDD" id="cd00051">
    <property type="entry name" value="EFh"/>
    <property type="match status" value="2"/>
</dbReference>
<dbReference type="InterPro" id="IPR011992">
    <property type="entry name" value="EF-hand-dom_pair"/>
</dbReference>
<dbReference type="EMBL" id="CP001323">
    <property type="protein sequence ID" value="ACO61362.1"/>
    <property type="molecule type" value="Genomic_DNA"/>
</dbReference>
<dbReference type="RefSeq" id="XP_002500104.1">
    <property type="nucleotide sequence ID" value="XM_002500058.1"/>
</dbReference>
<keyword evidence="6" id="KW-1185">Reference proteome</keyword>
<proteinExistence type="predicted"/>
<gene>
    <name evidence="5" type="ORF">MICPUN_107737</name>
</gene>
<keyword evidence="2" id="KW-0677">Repeat</keyword>